<protein>
    <submittedName>
        <fullName evidence="1">Uncharacterized protein</fullName>
    </submittedName>
</protein>
<dbReference type="Proteomes" id="UP001519288">
    <property type="component" value="Unassembled WGS sequence"/>
</dbReference>
<dbReference type="RefSeq" id="WP_209859672.1">
    <property type="nucleotide sequence ID" value="NZ_JAGGLD010000001.1"/>
</dbReference>
<keyword evidence="2" id="KW-1185">Reference proteome</keyword>
<organism evidence="1 2">
    <name type="scientific">Paenibacillus shirakamiensis</name>
    <dbReference type="NCBI Taxonomy" id="1265935"/>
    <lineage>
        <taxon>Bacteria</taxon>
        <taxon>Bacillati</taxon>
        <taxon>Bacillota</taxon>
        <taxon>Bacilli</taxon>
        <taxon>Bacillales</taxon>
        <taxon>Paenibacillaceae</taxon>
        <taxon>Paenibacillus</taxon>
    </lineage>
</organism>
<name>A0ABS4JE24_9BACL</name>
<reference evidence="1 2" key="1">
    <citation type="submission" date="2021-03" db="EMBL/GenBank/DDBJ databases">
        <title>Genomic Encyclopedia of Type Strains, Phase IV (KMG-IV): sequencing the most valuable type-strain genomes for metagenomic binning, comparative biology and taxonomic classification.</title>
        <authorList>
            <person name="Goeker M."/>
        </authorList>
    </citation>
    <scope>NUCLEOTIDE SEQUENCE [LARGE SCALE GENOMIC DNA]</scope>
    <source>
        <strain evidence="1 2">DSM 26806</strain>
    </source>
</reference>
<accession>A0ABS4JE24</accession>
<gene>
    <name evidence="1" type="ORF">J2Z69_000996</name>
</gene>
<proteinExistence type="predicted"/>
<dbReference type="EMBL" id="JAGGLD010000001">
    <property type="protein sequence ID" value="MBP1999977.1"/>
    <property type="molecule type" value="Genomic_DNA"/>
</dbReference>
<sequence length="171" mass="20571">MEIISYIKIPNIKLPDDFEQEPEKYFIHIDDKERIINIINQFDQDYLEGALIMKYKNSQILCFELWDYVGDLWAYLLNAVEEFLMNRKGECYLPDQPIKIEILENRYDSIKFIVGEGKYGCTIIPKLIFLQTIINEAEHFFMRFNEYFMSHQYNFHVNQLVKLRATLVSDF</sequence>
<evidence type="ECO:0000313" key="1">
    <source>
        <dbReference type="EMBL" id="MBP1999977.1"/>
    </source>
</evidence>
<comment type="caution">
    <text evidence="1">The sequence shown here is derived from an EMBL/GenBank/DDBJ whole genome shotgun (WGS) entry which is preliminary data.</text>
</comment>
<evidence type="ECO:0000313" key="2">
    <source>
        <dbReference type="Proteomes" id="UP001519288"/>
    </source>
</evidence>